<keyword evidence="3" id="KW-1185">Reference proteome</keyword>
<accession>L8JK48</accession>
<evidence type="ECO:0008006" key="4">
    <source>
        <dbReference type="Google" id="ProtNLM"/>
    </source>
</evidence>
<dbReference type="AlphaFoldDB" id="L8JK48"/>
<keyword evidence="1" id="KW-0472">Membrane</keyword>
<dbReference type="OrthoDB" id="844215at2"/>
<sequence>MISKKFVITTASVFAAMIVAAVVAILVFVDPWIESQIKDRLRSLEKDSLTITYKDLDIDLLSGSMILKDGSVEQHTDGQSNFRITVEKVNVSGFDIISYVFSNKIVLDRLEIDSPNIRYTLATRADSVANSHSGVQLPKIMIELIQLKDGVFSIVEVKDSVSAIVAEGKFKVTAGDLATDSTATRNYKYFDLQSLNIQASDVNYVMADSLHNMHIKSISYNLNEEAIRVDSLHIRSLYKKYELARVAGHELDWMDIYNPAVTVTGMRLASIAGGFYDIDNITIEGFDAVLFRDKRLPFPDKPDTKLLHQALADIPSPISINTIELKKANVEYQEHVAEGGEPGNVTFNNLYATFYNFTNVDSIAKSVKYTAHMDAQCNIMGNSLLKASFSFPLIASEQPYTVSGSLQEMDLTAFNPMLERVAFTSIEKGRLVDLDFDFHYNTEQANGKMNFSYEDLKINTISKATNSSKGAGQDIKSFIANLLILKKNNLKDKDDFRVGDIDFARHKKKSIFNYWWKSLLTGFRSSTGLSAPKQTDEED</sequence>
<comment type="caution">
    <text evidence="2">The sequence shown here is derived from an EMBL/GenBank/DDBJ whole genome shotgun (WGS) entry which is preliminary data.</text>
</comment>
<dbReference type="eggNOG" id="ENOG502Z80K">
    <property type="taxonomic scope" value="Bacteria"/>
</dbReference>
<dbReference type="EMBL" id="AMZN01000081">
    <property type="protein sequence ID" value="ELR69261.1"/>
    <property type="molecule type" value="Genomic_DNA"/>
</dbReference>
<gene>
    <name evidence="2" type="ORF">C900_05332</name>
</gene>
<keyword evidence="1" id="KW-0812">Transmembrane</keyword>
<dbReference type="RefSeq" id="WP_009582422.1">
    <property type="nucleotide sequence ID" value="NZ_AMZN01000081.1"/>
</dbReference>
<evidence type="ECO:0000313" key="3">
    <source>
        <dbReference type="Proteomes" id="UP000011135"/>
    </source>
</evidence>
<proteinExistence type="predicted"/>
<dbReference type="Proteomes" id="UP000011135">
    <property type="component" value="Unassembled WGS sequence"/>
</dbReference>
<keyword evidence="1" id="KW-1133">Transmembrane helix</keyword>
<name>L8JK48_9BACT</name>
<dbReference type="STRING" id="1237149.C900_05332"/>
<evidence type="ECO:0000313" key="2">
    <source>
        <dbReference type="EMBL" id="ELR69261.1"/>
    </source>
</evidence>
<reference evidence="2 3" key="1">
    <citation type="submission" date="2012-12" db="EMBL/GenBank/DDBJ databases">
        <title>Genome assembly of Fulvivirga imtechensis AK7.</title>
        <authorList>
            <person name="Nupur N."/>
            <person name="Khatri I."/>
            <person name="Kumar R."/>
            <person name="Subramanian S."/>
            <person name="Pinnaka A."/>
        </authorList>
    </citation>
    <scope>NUCLEOTIDE SEQUENCE [LARGE SCALE GENOMIC DNA]</scope>
    <source>
        <strain evidence="2 3">AK7</strain>
    </source>
</reference>
<evidence type="ECO:0000256" key="1">
    <source>
        <dbReference type="SAM" id="Phobius"/>
    </source>
</evidence>
<protein>
    <recommendedName>
        <fullName evidence="4">DUF748 domain-containing protein</fullName>
    </recommendedName>
</protein>
<feature type="transmembrane region" description="Helical" evidence="1">
    <location>
        <begin position="6"/>
        <end position="33"/>
    </location>
</feature>
<organism evidence="2 3">
    <name type="scientific">Fulvivirga imtechensis AK7</name>
    <dbReference type="NCBI Taxonomy" id="1237149"/>
    <lineage>
        <taxon>Bacteria</taxon>
        <taxon>Pseudomonadati</taxon>
        <taxon>Bacteroidota</taxon>
        <taxon>Cytophagia</taxon>
        <taxon>Cytophagales</taxon>
        <taxon>Fulvivirgaceae</taxon>
        <taxon>Fulvivirga</taxon>
    </lineage>
</organism>